<evidence type="ECO:0000313" key="2">
    <source>
        <dbReference type="Proteomes" id="UP000699691"/>
    </source>
</evidence>
<protein>
    <submittedName>
        <fullName evidence="1">Uncharacterized protein</fullName>
    </submittedName>
</protein>
<accession>A0A955LVY3</accession>
<sequence length="239" mass="26545">KATYRNVLDNFEDLSIEVWAQKDTYLLSKLQINFIYLINTEEFSPLVQDTSLPLVAGASKVLSGSEYQDVVSGSISIEYTNYNNATPIQFPTNAESLNEYLDTIDPVLYGITLNPQEELLRVNNAQVKSDINQIGIALEAHATQNGGEYPETLDGLVSTLYLQKLPILPESRSIYCDTSLNYIRTDDAKYAAVWIDLEPCPASPAENASTFFVYKTACKLAFEQTGLVPTKNSLTESCE</sequence>
<dbReference type="AlphaFoldDB" id="A0A955LVY3"/>
<dbReference type="Proteomes" id="UP000699691">
    <property type="component" value="Unassembled WGS sequence"/>
</dbReference>
<dbReference type="EMBL" id="JAGQKY010000052">
    <property type="protein sequence ID" value="MCA9397503.1"/>
    <property type="molecule type" value="Genomic_DNA"/>
</dbReference>
<proteinExistence type="predicted"/>
<reference evidence="1" key="2">
    <citation type="journal article" date="2021" name="Microbiome">
        <title>Successional dynamics and alternative stable states in a saline activated sludge microbial community over 9 years.</title>
        <authorList>
            <person name="Wang Y."/>
            <person name="Ye J."/>
            <person name="Ju F."/>
            <person name="Liu L."/>
            <person name="Boyd J.A."/>
            <person name="Deng Y."/>
            <person name="Parks D.H."/>
            <person name="Jiang X."/>
            <person name="Yin X."/>
            <person name="Woodcroft B.J."/>
            <person name="Tyson G.W."/>
            <person name="Hugenholtz P."/>
            <person name="Polz M.F."/>
            <person name="Zhang T."/>
        </authorList>
    </citation>
    <scope>NUCLEOTIDE SEQUENCE</scope>
    <source>
        <strain evidence="1">HKST-UBA02</strain>
    </source>
</reference>
<name>A0A955LVY3_UNCKA</name>
<organism evidence="1 2">
    <name type="scientific">candidate division WWE3 bacterium</name>
    <dbReference type="NCBI Taxonomy" id="2053526"/>
    <lineage>
        <taxon>Bacteria</taxon>
        <taxon>Katanobacteria</taxon>
    </lineage>
</organism>
<feature type="non-terminal residue" evidence="1">
    <location>
        <position position="1"/>
    </location>
</feature>
<comment type="caution">
    <text evidence="1">The sequence shown here is derived from an EMBL/GenBank/DDBJ whole genome shotgun (WGS) entry which is preliminary data.</text>
</comment>
<gene>
    <name evidence="1" type="ORF">KC573_01630</name>
</gene>
<evidence type="ECO:0000313" key="1">
    <source>
        <dbReference type="EMBL" id="MCA9397503.1"/>
    </source>
</evidence>
<reference evidence="1" key="1">
    <citation type="submission" date="2020-04" db="EMBL/GenBank/DDBJ databases">
        <authorList>
            <person name="Zhang T."/>
        </authorList>
    </citation>
    <scope>NUCLEOTIDE SEQUENCE</scope>
    <source>
        <strain evidence="1">HKST-UBA02</strain>
    </source>
</reference>